<evidence type="ECO:0000313" key="3">
    <source>
        <dbReference type="EMBL" id="ETN22011.1"/>
    </source>
</evidence>
<dbReference type="Pfam" id="PF13843">
    <property type="entry name" value="DDE_Tnp_1_7"/>
    <property type="match status" value="1"/>
</dbReference>
<dbReference type="GeneID" id="20189470"/>
<feature type="domain" description="PiggyBac transposable element-derived protein" evidence="2">
    <location>
        <begin position="388"/>
        <end position="653"/>
    </location>
</feature>
<protein>
    <recommendedName>
        <fullName evidence="2">PiggyBac transposable element-derived protein domain-containing protein</fullName>
    </recommendedName>
</protein>
<dbReference type="EMBL" id="KI669562">
    <property type="protein sequence ID" value="ETN22011.1"/>
    <property type="molecule type" value="Genomic_DNA"/>
</dbReference>
<dbReference type="PANTHER" id="PTHR46599:SF3">
    <property type="entry name" value="PIGGYBAC TRANSPOSABLE ELEMENT-DERIVED PROTEIN 4"/>
    <property type="match status" value="1"/>
</dbReference>
<sequence>MLTCSVYLLVANADTVNTQLENAGTAGVRLDDNADVDNSSLENADTAGVRVGSYVDIASDDHDEVSMIGSEDDAYNPDDDDDLGDDDSASNEETKDDDVLQVSSRGSRTDHERGPDSDDSRKLLQDTGNSSTLRFDYVDALDPNIVGANGTTYLDTDGEGDDDSVEAAGVSGEDKDSDATDTEKNETASFRRETNRVINRMSAAQRERLHMSIEASSEVFNDEQLDQMKQDGWNVLPKNVKADIVDDPVIDKMYDGYCGPSRDVMPASKSPLKLFYYFLPKTFWRQVATQTNLYWRQTLDARLEKVEEIERTATHRTQRTRATLLRNLQKFQQVSPHEVVQWVGLMLAHTLSPTKSMEMHWCSKEIGVIPGGTFTKVMRRDRFREISRSILSVLEKTFKEAYALGSRVSIDEGVLPSHNRRNPTRTFMKDKPHRWGSKCVMTCCAETGYCKRVEMDIGRSGDIEGSQSMDTKNGLTAVVRNIACVFRGLPYEGRRLVVGDRYYSSIPLAQQLRTMGFNYVGTMQTDRKGWCDQLNYPHKKRRAGTPRGTFQMAVAKSNPGLVSLMWADNTIVYFLASHVIAEPTTVRRRERSGPPSNVPCPGVVAEYQRYMGGVDRHDQLRLQAYSIQMAIRFNKYYKGLFLGLVDMALVNAYILHRHIWEKTKKRRNSHFEFLAALHKALIEETEDSFTQTRTSSGGHDVTERSRPVQGEHTLTQTSDVRMNGGVQRLRQRQCKVCSYYKPEGKKRGGTSTFYCEPCSQGKRGLITLCNKVRGYEKNEGLTCSQIWHLAWKNGEFAPKAAHIRDRALAAE</sequence>
<feature type="compositionally biased region" description="Polar residues" evidence="1">
    <location>
        <begin position="688"/>
        <end position="697"/>
    </location>
</feature>
<reference evidence="4" key="1">
    <citation type="submission" date="2011-12" db="EMBL/GenBank/DDBJ databases">
        <authorList>
            <consortium name="The Broad Institute Genome Sequencing Platform"/>
            <person name="Russ C."/>
            <person name="Tyler B."/>
            <person name="Panabieres F."/>
            <person name="Shan W."/>
            <person name="Tripathy S."/>
            <person name="Grunwald N."/>
            <person name="Machado M."/>
            <person name="Young S.K."/>
            <person name="Zeng Q."/>
            <person name="Gargeya S."/>
            <person name="Fitzgerald M."/>
            <person name="Haas B."/>
            <person name="Abouelleil A."/>
            <person name="Alvarado L."/>
            <person name="Arachchi H.M."/>
            <person name="Berlin A."/>
            <person name="Chapman S.B."/>
            <person name="Gearin G."/>
            <person name="Goldberg J."/>
            <person name="Griggs A."/>
            <person name="Gujja S."/>
            <person name="Hansen M."/>
            <person name="Heiman D."/>
            <person name="Howarth C."/>
            <person name="Larimer J."/>
            <person name="Lui A."/>
            <person name="MacDonald P.J.P."/>
            <person name="McCowen C."/>
            <person name="Montmayeur A."/>
            <person name="Murphy C."/>
            <person name="Neiman D."/>
            <person name="Pearson M."/>
            <person name="Priest M."/>
            <person name="Roberts A."/>
            <person name="Saif S."/>
            <person name="Shea T."/>
            <person name="Sisk P."/>
            <person name="Stolte C."/>
            <person name="Sykes S."/>
            <person name="Wortman J."/>
            <person name="Nusbaum C."/>
            <person name="Birren B."/>
        </authorList>
    </citation>
    <scope>NUCLEOTIDE SEQUENCE [LARGE SCALE GENOMIC DNA]</scope>
    <source>
        <strain evidence="4">INRA-310</strain>
    </source>
</reference>
<dbReference type="Proteomes" id="UP000018817">
    <property type="component" value="Unassembled WGS sequence"/>
</dbReference>
<feature type="region of interest" description="Disordered" evidence="1">
    <location>
        <begin position="688"/>
        <end position="712"/>
    </location>
</feature>
<dbReference type="InterPro" id="IPR029526">
    <property type="entry name" value="PGBD"/>
</dbReference>
<evidence type="ECO:0000256" key="1">
    <source>
        <dbReference type="SAM" id="MobiDB-lite"/>
    </source>
</evidence>
<reference evidence="3 4" key="2">
    <citation type="submission" date="2013-11" db="EMBL/GenBank/DDBJ databases">
        <title>The Genome Sequence of Phytophthora parasitica INRA-310.</title>
        <authorList>
            <consortium name="The Broad Institute Genomics Platform"/>
            <person name="Russ C."/>
            <person name="Tyler B."/>
            <person name="Panabieres F."/>
            <person name="Shan W."/>
            <person name="Tripathy S."/>
            <person name="Grunwald N."/>
            <person name="Machado M."/>
            <person name="Johnson C.S."/>
            <person name="Arredondo F."/>
            <person name="Hong C."/>
            <person name="Coffey M."/>
            <person name="Young S.K."/>
            <person name="Zeng Q."/>
            <person name="Gargeya S."/>
            <person name="Fitzgerald M."/>
            <person name="Abouelleil A."/>
            <person name="Alvarado L."/>
            <person name="Chapman S.B."/>
            <person name="Gainer-Dewar J."/>
            <person name="Goldberg J."/>
            <person name="Griggs A."/>
            <person name="Gujja S."/>
            <person name="Hansen M."/>
            <person name="Howarth C."/>
            <person name="Imamovic A."/>
            <person name="Ireland A."/>
            <person name="Larimer J."/>
            <person name="McCowan C."/>
            <person name="Murphy C."/>
            <person name="Pearson M."/>
            <person name="Poon T.W."/>
            <person name="Priest M."/>
            <person name="Roberts A."/>
            <person name="Saif S."/>
            <person name="Shea T."/>
            <person name="Sykes S."/>
            <person name="Wortman J."/>
            <person name="Nusbaum C."/>
            <person name="Birren B."/>
        </authorList>
    </citation>
    <scope>NUCLEOTIDE SEQUENCE [LARGE SCALE GENOMIC DNA]</scope>
    <source>
        <strain evidence="3 4">INRA-310</strain>
    </source>
</reference>
<accession>W2R9V0</accession>
<feature type="compositionally biased region" description="Basic and acidic residues" evidence="1">
    <location>
        <begin position="107"/>
        <end position="124"/>
    </location>
</feature>
<dbReference type="VEuPathDB" id="FungiDB:PPTG_20871"/>
<proteinExistence type="predicted"/>
<feature type="region of interest" description="Disordered" evidence="1">
    <location>
        <begin position="67"/>
        <end position="126"/>
    </location>
</feature>
<evidence type="ECO:0000259" key="2">
    <source>
        <dbReference type="Pfam" id="PF13843"/>
    </source>
</evidence>
<dbReference type="PANTHER" id="PTHR46599">
    <property type="entry name" value="PIGGYBAC TRANSPOSABLE ELEMENT-DERIVED PROTEIN 4"/>
    <property type="match status" value="1"/>
</dbReference>
<dbReference type="OrthoDB" id="110322at2759"/>
<evidence type="ECO:0000313" key="4">
    <source>
        <dbReference type="Proteomes" id="UP000018817"/>
    </source>
</evidence>
<feature type="compositionally biased region" description="Basic and acidic residues" evidence="1">
    <location>
        <begin position="172"/>
        <end position="190"/>
    </location>
</feature>
<name>W2R9V0_PHYN3</name>
<feature type="compositionally biased region" description="Acidic residues" evidence="1">
    <location>
        <begin position="156"/>
        <end position="165"/>
    </location>
</feature>
<feature type="region of interest" description="Disordered" evidence="1">
    <location>
        <begin position="151"/>
        <end position="190"/>
    </location>
</feature>
<dbReference type="RefSeq" id="XP_008892546.1">
    <property type="nucleotide sequence ID" value="XM_008894298.1"/>
</dbReference>
<gene>
    <name evidence="3" type="ORF">PPTG_20871</name>
</gene>
<feature type="compositionally biased region" description="Acidic residues" evidence="1">
    <location>
        <begin position="70"/>
        <end position="96"/>
    </location>
</feature>
<dbReference type="AlphaFoldDB" id="W2R9V0"/>
<organism evidence="3 4">
    <name type="scientific">Phytophthora nicotianae (strain INRA-310)</name>
    <name type="common">Phytophthora parasitica</name>
    <dbReference type="NCBI Taxonomy" id="761204"/>
    <lineage>
        <taxon>Eukaryota</taxon>
        <taxon>Sar</taxon>
        <taxon>Stramenopiles</taxon>
        <taxon>Oomycota</taxon>
        <taxon>Peronosporomycetes</taxon>
        <taxon>Peronosporales</taxon>
        <taxon>Peronosporaceae</taxon>
        <taxon>Phytophthora</taxon>
    </lineage>
</organism>